<name>A0A2Z6MWV6_TRISU</name>
<evidence type="ECO:0008006" key="7">
    <source>
        <dbReference type="Google" id="ProtNLM"/>
    </source>
</evidence>
<dbReference type="Proteomes" id="UP000242715">
    <property type="component" value="Unassembled WGS sequence"/>
</dbReference>
<dbReference type="OrthoDB" id="1600564at2759"/>
<proteinExistence type="inferred from homology"/>
<dbReference type="PANTHER" id="PTHR46020:SF4">
    <property type="entry name" value="OS04G0650200 PROTEIN"/>
    <property type="match status" value="1"/>
</dbReference>
<evidence type="ECO:0000256" key="1">
    <source>
        <dbReference type="ARBA" id="ARBA00008668"/>
    </source>
</evidence>
<organism evidence="5 6">
    <name type="scientific">Trifolium subterraneum</name>
    <name type="common">Subterranean clover</name>
    <dbReference type="NCBI Taxonomy" id="3900"/>
    <lineage>
        <taxon>Eukaryota</taxon>
        <taxon>Viridiplantae</taxon>
        <taxon>Streptophyta</taxon>
        <taxon>Embryophyta</taxon>
        <taxon>Tracheophyta</taxon>
        <taxon>Spermatophyta</taxon>
        <taxon>Magnoliopsida</taxon>
        <taxon>eudicotyledons</taxon>
        <taxon>Gunneridae</taxon>
        <taxon>Pentapetalae</taxon>
        <taxon>rosids</taxon>
        <taxon>fabids</taxon>
        <taxon>Fabales</taxon>
        <taxon>Fabaceae</taxon>
        <taxon>Papilionoideae</taxon>
        <taxon>50 kb inversion clade</taxon>
        <taxon>NPAAA clade</taxon>
        <taxon>Hologalegina</taxon>
        <taxon>IRL clade</taxon>
        <taxon>Trifolieae</taxon>
        <taxon>Trifolium</taxon>
    </lineage>
</organism>
<dbReference type="Pfam" id="PF00657">
    <property type="entry name" value="Lipase_GDSL"/>
    <property type="match status" value="1"/>
</dbReference>
<reference evidence="6" key="1">
    <citation type="journal article" date="2017" name="Front. Plant Sci.">
        <title>Climate Clever Clovers: New Paradigm to Reduce the Environmental Footprint of Ruminants by Breeding Low Methanogenic Forages Utilizing Haplotype Variation.</title>
        <authorList>
            <person name="Kaur P."/>
            <person name="Appels R."/>
            <person name="Bayer P.E."/>
            <person name="Keeble-Gagnere G."/>
            <person name="Wang J."/>
            <person name="Hirakawa H."/>
            <person name="Shirasawa K."/>
            <person name="Vercoe P."/>
            <person name="Stefanova K."/>
            <person name="Durmic Z."/>
            <person name="Nichols P."/>
            <person name="Revell C."/>
            <person name="Isobe S.N."/>
            <person name="Edwards D."/>
            <person name="Erskine W."/>
        </authorList>
    </citation>
    <scope>NUCLEOTIDE SEQUENCE [LARGE SCALE GENOMIC DNA]</scope>
    <source>
        <strain evidence="6">cv. Daliak</strain>
    </source>
</reference>
<keyword evidence="6" id="KW-1185">Reference proteome</keyword>
<dbReference type="AlphaFoldDB" id="A0A2Z6MWV6"/>
<dbReference type="Gene3D" id="3.40.50.1110">
    <property type="entry name" value="SGNH hydrolase"/>
    <property type="match status" value="1"/>
</dbReference>
<evidence type="ECO:0000256" key="4">
    <source>
        <dbReference type="ARBA" id="ARBA00023098"/>
    </source>
</evidence>
<dbReference type="EMBL" id="DF973271">
    <property type="protein sequence ID" value="GAU23539.1"/>
    <property type="molecule type" value="Genomic_DNA"/>
</dbReference>
<evidence type="ECO:0000256" key="3">
    <source>
        <dbReference type="ARBA" id="ARBA00022963"/>
    </source>
</evidence>
<dbReference type="GO" id="GO:0016788">
    <property type="term" value="F:hydrolase activity, acting on ester bonds"/>
    <property type="evidence" value="ECO:0007669"/>
    <property type="project" value="InterPro"/>
</dbReference>
<dbReference type="InterPro" id="IPR036514">
    <property type="entry name" value="SGNH_hydro_sf"/>
</dbReference>
<keyword evidence="4" id="KW-0443">Lipid metabolism</keyword>
<accession>A0A2Z6MWV6</accession>
<sequence>MQSNLIDEFKEGTKSSYVVYEETNSVKLFAFGDSYADTGNFLSAPSYALPYGITYPGKPTGRFSDGRILTDYVASFMKIESPATLHSIMFGSSESKYGVNFAVGGTGVYDTMVHGPNMTTQIDYFEELLRQNLYTKTDLESSIALVSVAGVRGVNCSTDKAIVIKY</sequence>
<evidence type="ECO:0000256" key="2">
    <source>
        <dbReference type="ARBA" id="ARBA00022801"/>
    </source>
</evidence>
<keyword evidence="3" id="KW-0442">Lipid degradation</keyword>
<dbReference type="GO" id="GO:0016042">
    <property type="term" value="P:lipid catabolic process"/>
    <property type="evidence" value="ECO:0007669"/>
    <property type="project" value="UniProtKB-KW"/>
</dbReference>
<evidence type="ECO:0000313" key="5">
    <source>
        <dbReference type="EMBL" id="GAU23539.1"/>
    </source>
</evidence>
<dbReference type="PANTHER" id="PTHR46020">
    <property type="entry name" value="OSJNBB0059K02.9 PROTEIN"/>
    <property type="match status" value="1"/>
</dbReference>
<gene>
    <name evidence="5" type="ORF">TSUD_40170</name>
</gene>
<evidence type="ECO:0000313" key="6">
    <source>
        <dbReference type="Proteomes" id="UP000242715"/>
    </source>
</evidence>
<protein>
    <recommendedName>
        <fullName evidence="7">GDSL esterase/lipase</fullName>
    </recommendedName>
</protein>
<comment type="similarity">
    <text evidence="1">Belongs to the 'GDSL' lipolytic enzyme family.</text>
</comment>
<keyword evidence="2" id="KW-0378">Hydrolase</keyword>
<dbReference type="InterPro" id="IPR001087">
    <property type="entry name" value="GDSL"/>
</dbReference>